<protein>
    <submittedName>
        <fullName evidence="1">Uncharacterized protein</fullName>
    </submittedName>
</protein>
<organism evidence="1">
    <name type="scientific">Vibrio tasmaniensis</name>
    <dbReference type="NCBI Taxonomy" id="212663"/>
    <lineage>
        <taxon>Bacteria</taxon>
        <taxon>Pseudomonadati</taxon>
        <taxon>Pseudomonadota</taxon>
        <taxon>Gammaproteobacteria</taxon>
        <taxon>Vibrionales</taxon>
        <taxon>Vibrionaceae</taxon>
        <taxon>Vibrio</taxon>
    </lineage>
</organism>
<accession>A0A0H3ZJ75</accession>
<sequence length="90" mass="10384">MHILHKNASNELYSFNEEGIYSLNDNNLTIRSKKCKLGSISKNKNSRIYDTITSLCTPETKNDFRVLESDKSKMVMTQGLTEKYRCNKSD</sequence>
<name>A0A0H3ZJ75_9VIBR</name>
<evidence type="ECO:0000313" key="1">
    <source>
        <dbReference type="EMBL" id="AKN35988.1"/>
    </source>
</evidence>
<reference evidence="1" key="1">
    <citation type="journal article" date="2015" name="MBio">
        <title>Eco-Evolutionary Dynamics of Episomes among Ecologically Cohesive Bacterial Populations.</title>
        <authorList>
            <person name="Xue H."/>
            <person name="Cordero O.X."/>
            <person name="Camas F.M."/>
            <person name="Trimble W."/>
            <person name="Meyer F."/>
            <person name="Guglielmini J."/>
            <person name="Rocha E.P."/>
            <person name="Polz M.F."/>
        </authorList>
    </citation>
    <scope>NUCLEOTIDE SEQUENCE</scope>
    <source>
        <strain evidence="1">FF_112</strain>
    </source>
</reference>
<dbReference type="EMBL" id="KP795460">
    <property type="protein sequence ID" value="AKN35988.1"/>
    <property type="molecule type" value="Genomic_DNA"/>
</dbReference>
<dbReference type="AlphaFoldDB" id="A0A0H3ZJ75"/>
<proteinExistence type="predicted"/>